<evidence type="ECO:0000256" key="1">
    <source>
        <dbReference type="ARBA" id="ARBA00002442"/>
    </source>
</evidence>
<dbReference type="PRINTS" id="PR01414">
    <property type="entry name" value="CCMBBIOGNSIS"/>
</dbReference>
<dbReference type="GeneID" id="93672000"/>
<keyword evidence="5 12" id="KW-0813">Transport</keyword>
<dbReference type="PANTHER" id="PTHR30070:SF1">
    <property type="entry name" value="CYTOCHROME C BIOGENESIS B-RELATED"/>
    <property type="match status" value="1"/>
</dbReference>
<evidence type="ECO:0000256" key="4">
    <source>
        <dbReference type="ARBA" id="ARBA00016452"/>
    </source>
</evidence>
<organism evidence="15">
    <name type="scientific">Providencia rettgeri</name>
    <dbReference type="NCBI Taxonomy" id="587"/>
    <lineage>
        <taxon>Bacteria</taxon>
        <taxon>Pseudomonadati</taxon>
        <taxon>Pseudomonadota</taxon>
        <taxon>Gammaproteobacteria</taxon>
        <taxon>Enterobacterales</taxon>
        <taxon>Morganellaceae</taxon>
        <taxon>Providencia</taxon>
    </lineage>
</organism>
<evidence type="ECO:0000256" key="11">
    <source>
        <dbReference type="ARBA" id="ARBA00023136"/>
    </source>
</evidence>
<evidence type="ECO:0000256" key="7">
    <source>
        <dbReference type="ARBA" id="ARBA00022519"/>
    </source>
</evidence>
<reference evidence="18 19" key="1">
    <citation type="submission" date="2018-06" db="EMBL/GenBank/DDBJ databases">
        <authorList>
            <consortium name="Pathogen Informatics"/>
            <person name="Doyle S."/>
        </authorList>
    </citation>
    <scope>NUCLEOTIDE SEQUENCE [LARGE SCALE GENOMIC DNA]</scope>
    <source>
        <strain evidence="18 19">NCTC11801</strain>
    </source>
</reference>
<reference evidence="16" key="3">
    <citation type="submission" date="2023-04" db="EMBL/GenBank/DDBJ databases">
        <authorList>
            <person name="Li W."/>
        </authorList>
    </citation>
    <scope>NUCLEOTIDE SEQUENCE</scope>
    <source>
        <strain evidence="16">QITACRE101</strain>
    </source>
</reference>
<evidence type="ECO:0000256" key="12">
    <source>
        <dbReference type="PIRNR" id="PIRNR002764"/>
    </source>
</evidence>
<evidence type="ECO:0000256" key="8">
    <source>
        <dbReference type="ARBA" id="ARBA00022692"/>
    </source>
</evidence>
<evidence type="ECO:0000313" key="19">
    <source>
        <dbReference type="Proteomes" id="UP000254208"/>
    </source>
</evidence>
<evidence type="ECO:0000256" key="9">
    <source>
        <dbReference type="ARBA" id="ARBA00022748"/>
    </source>
</evidence>
<feature type="transmembrane region" description="Helical" evidence="13">
    <location>
        <begin position="126"/>
        <end position="151"/>
    </location>
</feature>
<dbReference type="Proteomes" id="UP000254208">
    <property type="component" value="Unassembled WGS sequence"/>
</dbReference>
<evidence type="ECO:0000256" key="5">
    <source>
        <dbReference type="ARBA" id="ARBA00022448"/>
    </source>
</evidence>
<dbReference type="EMBL" id="UGTZ01000001">
    <property type="protein sequence ID" value="SUC30024.1"/>
    <property type="molecule type" value="Genomic_DNA"/>
</dbReference>
<dbReference type="AlphaFoldDB" id="A0A1B8SNW2"/>
<dbReference type="Proteomes" id="UP001162044">
    <property type="component" value="Unassembled WGS sequence"/>
</dbReference>
<sequence length="221" mass="23817">MFWLLIKRELKIAFRGFSELVNPLWFFLIVITLFPLSIGPEPQLLARIAVGVFWVAAILSSLLSLERLFKDDYLDGSLEQLLLAPHPLFITVFAKVIAHWLVTGLPLILLSPVAALMLSFSADTLLVLAGTLLLGTPVLSFIGAIGAALTVSLKKGGVLVSLLVLPLYIPVLIYATGTMEAHSFKMPLDGYFAILAALFAASITFSPLAIAAALKLNISNS</sequence>
<feature type="transmembrane region" description="Helical" evidence="13">
    <location>
        <begin position="97"/>
        <end position="120"/>
    </location>
</feature>
<dbReference type="Proteomes" id="UP000682358">
    <property type="component" value="Chromosome"/>
</dbReference>
<dbReference type="PANTHER" id="PTHR30070">
    <property type="entry name" value="HEME EXPORTER PROTEIN B"/>
    <property type="match status" value="1"/>
</dbReference>
<feature type="transmembrane region" description="Helical" evidence="13">
    <location>
        <begin position="191"/>
        <end position="214"/>
    </location>
</feature>
<keyword evidence="9 12" id="KW-0201">Cytochrome c-type biogenesis</keyword>
<dbReference type="OMA" id="IGPGILW"/>
<reference evidence="16" key="4">
    <citation type="submission" date="2023-10" db="EMBL/GenBank/DDBJ databases">
        <title>Analysis of Resistance Genes of Carbapenem-resistant Providencia rettgeri.</title>
        <authorList>
            <person name="Liu M."/>
        </authorList>
    </citation>
    <scope>NUCLEOTIDE SEQUENCE</scope>
    <source>
        <strain evidence="16">QITACRE101</strain>
    </source>
</reference>
<dbReference type="Pfam" id="PF03379">
    <property type="entry name" value="CcmB"/>
    <property type="match status" value="1"/>
</dbReference>
<evidence type="ECO:0000256" key="6">
    <source>
        <dbReference type="ARBA" id="ARBA00022475"/>
    </source>
</evidence>
<reference evidence="15" key="5">
    <citation type="submission" date="2024-02" db="EMBL/GenBank/DDBJ databases">
        <authorList>
            <consortium name="Clinical and Environmental Microbiology Branch: Whole genome sequencing antimicrobial resistance pathogens in the healthcare setting"/>
        </authorList>
    </citation>
    <scope>NUCLEOTIDE SEQUENCE</scope>
    <source>
        <strain evidence="15">2020QW-00022</strain>
    </source>
</reference>
<evidence type="ECO:0000256" key="10">
    <source>
        <dbReference type="ARBA" id="ARBA00022989"/>
    </source>
</evidence>
<dbReference type="GO" id="GO:0005886">
    <property type="term" value="C:plasma membrane"/>
    <property type="evidence" value="ECO:0007669"/>
    <property type="project" value="UniProtKB-SubCell"/>
</dbReference>
<keyword evidence="8 13" id="KW-0812">Transmembrane</keyword>
<feature type="transmembrane region" description="Helical" evidence="13">
    <location>
        <begin position="158"/>
        <end position="179"/>
    </location>
</feature>
<evidence type="ECO:0000256" key="13">
    <source>
        <dbReference type="SAM" id="Phobius"/>
    </source>
</evidence>
<dbReference type="RefSeq" id="WP_004914238.1">
    <property type="nucleotide sequence ID" value="NZ_ABEXOC020000011.1"/>
</dbReference>
<dbReference type="GO" id="GO:0017004">
    <property type="term" value="P:cytochrome complex assembly"/>
    <property type="evidence" value="ECO:0007669"/>
    <property type="project" value="UniProtKB-KW"/>
</dbReference>
<comment type="subcellular location">
    <subcellularLocation>
        <location evidence="2">Cell inner membrane</location>
        <topology evidence="2">Multi-pass membrane protein</topology>
    </subcellularLocation>
</comment>
<keyword evidence="11 12" id="KW-0472">Membrane</keyword>
<reference evidence="17" key="2">
    <citation type="submission" date="2021-06" db="EMBL/GenBank/DDBJ databases">
        <title>Emergence of genetically related NDM-1-producing Providencia rettgeri strains in Argentina.</title>
        <authorList>
            <person name="Pasteran F."/>
            <person name="Meo A."/>
            <person name="Gomez S."/>
            <person name="Derdoy L."/>
            <person name="Albronoz E."/>
            <person name="Faccone D."/>
            <person name="Guerriero L."/>
            <person name="Archuby D."/>
            <person name="Tarzia A."/>
            <person name="Lopez M."/>
            <person name="Corso A."/>
        </authorList>
    </citation>
    <scope>NUCLEOTIDE SEQUENCE</scope>
    <source>
        <strain evidence="17">PreM15628</strain>
    </source>
</reference>
<dbReference type="PIRSF" id="PIRSF002764">
    <property type="entry name" value="CcmB"/>
    <property type="match status" value="1"/>
</dbReference>
<evidence type="ECO:0000256" key="2">
    <source>
        <dbReference type="ARBA" id="ARBA00004429"/>
    </source>
</evidence>
<evidence type="ECO:0000256" key="3">
    <source>
        <dbReference type="ARBA" id="ARBA00010544"/>
    </source>
</evidence>
<comment type="function">
    <text evidence="1 12">Required for the export of heme to the periplasm for the biogenesis of c-type cytochromes.</text>
</comment>
<accession>A0A1B8SNW2</accession>
<keyword evidence="10 13" id="KW-1133">Transmembrane helix</keyword>
<keyword evidence="7 12" id="KW-0997">Cell inner membrane</keyword>
<dbReference type="NCBIfam" id="TIGR01190">
    <property type="entry name" value="ccmB"/>
    <property type="match status" value="1"/>
</dbReference>
<feature type="transmembrane region" description="Helical" evidence="13">
    <location>
        <begin position="20"/>
        <end position="38"/>
    </location>
</feature>
<evidence type="ECO:0000313" key="15">
    <source>
        <dbReference type="EMBL" id="EMR4591246.1"/>
    </source>
</evidence>
<dbReference type="EMBL" id="CP076405">
    <property type="protein sequence ID" value="QWQ21537.1"/>
    <property type="molecule type" value="Genomic_DNA"/>
</dbReference>
<keyword evidence="6 12" id="KW-1003">Cell membrane</keyword>
<dbReference type="EMBL" id="JARVQW010000003">
    <property type="protein sequence ID" value="MDH2305386.1"/>
    <property type="molecule type" value="Genomic_DNA"/>
</dbReference>
<evidence type="ECO:0000313" key="17">
    <source>
        <dbReference type="EMBL" id="QWQ21537.1"/>
    </source>
</evidence>
<dbReference type="InterPro" id="IPR003544">
    <property type="entry name" value="Cyt_c_biogenesis_CcmB"/>
</dbReference>
<dbReference type="GO" id="GO:1903607">
    <property type="term" value="P:cytochrome c biosynthetic process"/>
    <property type="evidence" value="ECO:0007669"/>
    <property type="project" value="TreeGrafter"/>
</dbReference>
<feature type="transmembrane region" description="Helical" evidence="13">
    <location>
        <begin position="44"/>
        <end position="65"/>
    </location>
</feature>
<name>A0A1B8SNW2_PRORE</name>
<dbReference type="GO" id="GO:0015232">
    <property type="term" value="F:heme transmembrane transporter activity"/>
    <property type="evidence" value="ECO:0007669"/>
    <property type="project" value="InterPro"/>
</dbReference>
<protein>
    <recommendedName>
        <fullName evidence="4 12">Heme exporter protein B</fullName>
    </recommendedName>
</protein>
<evidence type="ECO:0000313" key="18">
    <source>
        <dbReference type="EMBL" id="SUC30024.1"/>
    </source>
</evidence>
<comment type="similarity">
    <text evidence="3 12">Belongs to the CcmB/CycW/HelB family.</text>
</comment>
<evidence type="ECO:0000313" key="16">
    <source>
        <dbReference type="EMBL" id="MDH2305386.1"/>
    </source>
</evidence>
<dbReference type="OrthoDB" id="9799895at2"/>
<gene>
    <name evidence="15" type="primary">ccmB</name>
    <name evidence="17" type="ORF">KOF27_04055</name>
    <name evidence="15" type="ORF">M0K77_003599</name>
    <name evidence="14" type="ORF">M0K77_RS17995</name>
    <name evidence="18" type="ORF">NCTC11801_00939</name>
    <name evidence="16" type="ORF">QDQ51_08160</name>
</gene>
<evidence type="ECO:0000313" key="14">
    <source>
        <dbReference type="EMBL" id="ELR5219059.1"/>
    </source>
</evidence>
<proteinExistence type="inferred from homology"/>
<dbReference type="EMBL" id="ABEXCJ050000008">
    <property type="protein sequence ID" value="EMR4591246.1"/>
    <property type="molecule type" value="Genomic_DNA"/>
</dbReference>
<dbReference type="EMBL" id="ABEXCJ040000008">
    <property type="protein sequence ID" value="ELR5219059.1"/>
    <property type="molecule type" value="Genomic_DNA"/>
</dbReference>
<dbReference type="InterPro" id="IPR026031">
    <property type="entry name" value="Cyt_c_CcmB_bac"/>
</dbReference>